<evidence type="ECO:0008006" key="3">
    <source>
        <dbReference type="Google" id="ProtNLM"/>
    </source>
</evidence>
<dbReference type="STRING" id="1459.AF332_05360"/>
<accession>A0A0M0G8S5</accession>
<dbReference type="InterPro" id="IPR011989">
    <property type="entry name" value="ARM-like"/>
</dbReference>
<dbReference type="EMBL" id="LGUF01000007">
    <property type="protein sequence ID" value="KON86305.1"/>
    <property type="molecule type" value="Genomic_DNA"/>
</dbReference>
<dbReference type="SUPFAM" id="SSF103642">
    <property type="entry name" value="Sec-C motif"/>
    <property type="match status" value="1"/>
</dbReference>
<dbReference type="Proteomes" id="UP000037109">
    <property type="component" value="Unassembled WGS sequence"/>
</dbReference>
<dbReference type="AlphaFoldDB" id="A0A0M0G8S5"/>
<keyword evidence="2" id="KW-1185">Reference proteome</keyword>
<dbReference type="Gene3D" id="1.25.10.10">
    <property type="entry name" value="Leucine-rich Repeat Variant"/>
    <property type="match status" value="1"/>
</dbReference>
<dbReference type="RefSeq" id="WP_053433666.1">
    <property type="nucleotide sequence ID" value="NZ_LGUF01000007.1"/>
</dbReference>
<evidence type="ECO:0000313" key="2">
    <source>
        <dbReference type="Proteomes" id="UP000037109"/>
    </source>
</evidence>
<dbReference type="Gene3D" id="3.10.450.50">
    <property type="match status" value="1"/>
</dbReference>
<dbReference type="InterPro" id="IPR004027">
    <property type="entry name" value="SEC_C_motif"/>
</dbReference>
<name>A0A0M0G8S5_SPOGL</name>
<proteinExistence type="predicted"/>
<gene>
    <name evidence="1" type="ORF">AF332_05360</name>
</gene>
<reference evidence="2" key="1">
    <citation type="submission" date="2015-07" db="EMBL/GenBank/DDBJ databases">
        <title>Fjat-10036 dsm4.</title>
        <authorList>
            <person name="Liu B."/>
            <person name="Wang J."/>
            <person name="Zhu Y."/>
            <person name="Liu G."/>
            <person name="Chen Q."/>
            <person name="Chen Z."/>
            <person name="Lan J."/>
            <person name="Che J."/>
            <person name="Ge C."/>
            <person name="Shi H."/>
            <person name="Pan Z."/>
            <person name="Liu X."/>
        </authorList>
    </citation>
    <scope>NUCLEOTIDE SEQUENCE [LARGE SCALE GENOMIC DNA]</scope>
    <source>
        <strain evidence="2">DSM 4</strain>
    </source>
</reference>
<comment type="caution">
    <text evidence="1">The sequence shown here is derived from an EMBL/GenBank/DDBJ whole genome shotgun (WGS) entry which is preliminary data.</text>
</comment>
<dbReference type="PATRIC" id="fig|1459.3.peg.1119"/>
<protein>
    <recommendedName>
        <fullName evidence="3">Zinc chelation protein SecC</fullName>
    </recommendedName>
</protein>
<sequence length="388" mass="44055">MEFLEKIELALLSEDPFVQQYAVTILKDSYLATEGTFFTALEAYDKGQTDLFPASVLPRIDYMPISEKGMQEILSRLEIEHEHLIHYLRLAASAPVEVQLKYKEKMPYANKEYFEVLEGIKHADTQGLHQQLQSVISQLERDYFNGSLFKLGKQILQELLFRNEISEGEIINSLRSYIHDNTFILYGGIFKIFIAGELSLKSLVPDFISLLQKEEDLALEEIANALIKMGTPSVVKAVEEIALHENAYFYTLNILAKIKSPEAEEALLRLFKKTDKISIKTLICDSLCQQLSVKGIPLVEDLLKTGFDSSILDLKESLYANIKINGIDHPLAHSLKKSLLQEMQSQRNIQKRADAGFFTLDKSPAQKIGRNDFCPCGSGRKYKKCCMN</sequence>
<organism evidence="1 2">
    <name type="scientific">Sporosarcina globispora</name>
    <name type="common">Bacillus globisporus</name>
    <dbReference type="NCBI Taxonomy" id="1459"/>
    <lineage>
        <taxon>Bacteria</taxon>
        <taxon>Bacillati</taxon>
        <taxon>Bacillota</taxon>
        <taxon>Bacilli</taxon>
        <taxon>Bacillales</taxon>
        <taxon>Caryophanaceae</taxon>
        <taxon>Sporosarcina</taxon>
    </lineage>
</organism>
<evidence type="ECO:0000313" key="1">
    <source>
        <dbReference type="EMBL" id="KON86305.1"/>
    </source>
</evidence>
<dbReference type="Pfam" id="PF02810">
    <property type="entry name" value="SEC-C"/>
    <property type="match status" value="1"/>
</dbReference>